<evidence type="ECO:0000313" key="1">
    <source>
        <dbReference type="EMBL" id="KAG2286548.1"/>
    </source>
</evidence>
<name>A0A8X7RGL9_BRACI</name>
<dbReference type="Proteomes" id="UP000886595">
    <property type="component" value="Unassembled WGS sequence"/>
</dbReference>
<keyword evidence="2" id="KW-1185">Reference proteome</keyword>
<evidence type="ECO:0000313" key="2">
    <source>
        <dbReference type="Proteomes" id="UP000886595"/>
    </source>
</evidence>
<dbReference type="EMBL" id="JAAMPC010000010">
    <property type="protein sequence ID" value="KAG2286548.1"/>
    <property type="molecule type" value="Genomic_DNA"/>
</dbReference>
<protein>
    <submittedName>
        <fullName evidence="1">Uncharacterized protein</fullName>
    </submittedName>
</protein>
<comment type="caution">
    <text evidence="1">The sequence shown here is derived from an EMBL/GenBank/DDBJ whole genome shotgun (WGS) entry which is preliminary data.</text>
</comment>
<reference evidence="1 2" key="1">
    <citation type="submission" date="2020-02" db="EMBL/GenBank/DDBJ databases">
        <authorList>
            <person name="Ma Q."/>
            <person name="Huang Y."/>
            <person name="Song X."/>
            <person name="Pei D."/>
        </authorList>
    </citation>
    <scope>NUCLEOTIDE SEQUENCE [LARGE SCALE GENOMIC DNA]</scope>
    <source>
        <strain evidence="1">Sxm20200214</strain>
        <tissue evidence="1">Leaf</tissue>
    </source>
</reference>
<accession>A0A8X7RGL9</accession>
<dbReference type="AlphaFoldDB" id="A0A8X7RGL9"/>
<sequence length="90" mass="10674">MKEDVRGLRKMIMEQFELHKEWLERDMRSKIDENGRKRNEEMKSWVNEKVRMMNEEMQGKTNEKIKTMHMGGNGRLHNIVVVVVALGAMA</sequence>
<gene>
    <name evidence="1" type="ORF">Bca52824_046152</name>
</gene>
<organism evidence="1 2">
    <name type="scientific">Brassica carinata</name>
    <name type="common">Ethiopian mustard</name>
    <name type="synonym">Abyssinian cabbage</name>
    <dbReference type="NCBI Taxonomy" id="52824"/>
    <lineage>
        <taxon>Eukaryota</taxon>
        <taxon>Viridiplantae</taxon>
        <taxon>Streptophyta</taxon>
        <taxon>Embryophyta</taxon>
        <taxon>Tracheophyta</taxon>
        <taxon>Spermatophyta</taxon>
        <taxon>Magnoliopsida</taxon>
        <taxon>eudicotyledons</taxon>
        <taxon>Gunneridae</taxon>
        <taxon>Pentapetalae</taxon>
        <taxon>rosids</taxon>
        <taxon>malvids</taxon>
        <taxon>Brassicales</taxon>
        <taxon>Brassicaceae</taxon>
        <taxon>Brassiceae</taxon>
        <taxon>Brassica</taxon>
    </lineage>
</organism>
<proteinExistence type="predicted"/>